<dbReference type="RefSeq" id="WP_050670533.1">
    <property type="nucleotide sequence ID" value="NZ_LAIR01000002.1"/>
</dbReference>
<organism evidence="1 2">
    <name type="scientific">Luteipulveratus halotolerans</name>
    <dbReference type="NCBI Taxonomy" id="1631356"/>
    <lineage>
        <taxon>Bacteria</taxon>
        <taxon>Bacillati</taxon>
        <taxon>Actinomycetota</taxon>
        <taxon>Actinomycetes</taxon>
        <taxon>Micrococcales</taxon>
        <taxon>Dermacoccaceae</taxon>
        <taxon>Luteipulveratus</taxon>
    </lineage>
</organism>
<comment type="caution">
    <text evidence="1">The sequence shown here is derived from an EMBL/GenBank/DDBJ whole genome shotgun (WGS) entry which is preliminary data.</text>
</comment>
<gene>
    <name evidence="1" type="ORF">VV01_14725</name>
</gene>
<dbReference type="SUPFAM" id="SSF53955">
    <property type="entry name" value="Lysozyme-like"/>
    <property type="match status" value="1"/>
</dbReference>
<accession>A0A0L6CK52</accession>
<proteinExistence type="predicted"/>
<reference evidence="2" key="1">
    <citation type="submission" date="2015-03" db="EMBL/GenBank/DDBJ databases">
        <title>Luteipulveratus halotolerans sp. nov., a novel actinobacterium (Dermacoccaceae) from Sarawak, Malaysia.</title>
        <authorList>
            <person name="Juboi H."/>
            <person name="Basik A."/>
            <person name="Shamsul S.S."/>
            <person name="Arnold P."/>
            <person name="Schmitt E.K."/>
            <person name="Sanglier J.-J."/>
            <person name="Yeo T."/>
        </authorList>
    </citation>
    <scope>NUCLEOTIDE SEQUENCE [LARGE SCALE GENOMIC DNA]</scope>
    <source>
        <strain evidence="2">C296001</strain>
    </source>
</reference>
<protein>
    <recommendedName>
        <fullName evidence="3">Glycoside hydrolase family 19 catalytic domain-containing protein</fullName>
    </recommendedName>
</protein>
<dbReference type="Proteomes" id="UP000037397">
    <property type="component" value="Unassembled WGS sequence"/>
</dbReference>
<dbReference type="STRING" id="1631356.VV01_14725"/>
<sequence>MPLNGSMLGKALDAVGARGRQLDTLDNLAAGADDALRQAKVTTPQEAAAFLATCIMESGWLRTTTEYLGRPGTAIRDRQNDYYPFIGRGAVQCTWRYNYGKFGAWCKTKGLVTDADVFVKNPGALGDKRWFWLTAVWYFEANGLWTYARRGDFEGVSNGVNRGNPDSTLKPNGWTARNTMYQALLAFGDALVPAPADQDLNAGLHEWTRRRWQQVLNVSHGANLDVDGDIGKLTKTAAQRSVGTVEDGVASTPSTFIRALQTFLNEPWLKARTNRLGDIPVTGVWDHVTAYYLTKYLQDNGHFVGAAELLNKKGF</sequence>
<evidence type="ECO:0000313" key="2">
    <source>
        <dbReference type="Proteomes" id="UP000037397"/>
    </source>
</evidence>
<dbReference type="InterPro" id="IPR023346">
    <property type="entry name" value="Lysozyme-like_dom_sf"/>
</dbReference>
<dbReference type="OrthoDB" id="3809801at2"/>
<name>A0A0L6CK52_9MICO</name>
<evidence type="ECO:0000313" key="1">
    <source>
        <dbReference type="EMBL" id="KNX38114.1"/>
    </source>
</evidence>
<dbReference type="AlphaFoldDB" id="A0A0L6CK52"/>
<dbReference type="EMBL" id="LAIR01000002">
    <property type="protein sequence ID" value="KNX38114.1"/>
    <property type="molecule type" value="Genomic_DNA"/>
</dbReference>
<dbReference type="Gene3D" id="1.10.530.10">
    <property type="match status" value="1"/>
</dbReference>
<evidence type="ECO:0008006" key="3">
    <source>
        <dbReference type="Google" id="ProtNLM"/>
    </source>
</evidence>
<keyword evidence="2" id="KW-1185">Reference proteome</keyword>